<dbReference type="Proteomes" id="UP001189429">
    <property type="component" value="Unassembled WGS sequence"/>
</dbReference>
<gene>
    <name evidence="1" type="ORF">PCOR1329_LOCUS60380</name>
</gene>
<organism evidence="1 2">
    <name type="scientific">Prorocentrum cordatum</name>
    <dbReference type="NCBI Taxonomy" id="2364126"/>
    <lineage>
        <taxon>Eukaryota</taxon>
        <taxon>Sar</taxon>
        <taxon>Alveolata</taxon>
        <taxon>Dinophyceae</taxon>
        <taxon>Prorocentrales</taxon>
        <taxon>Prorocentraceae</taxon>
        <taxon>Prorocentrum</taxon>
    </lineage>
</organism>
<sequence length="180" mass="19594">MYFDLEHSEQLRDPARSTQLWHEVTGGARMCEEAHHIYRALPHNVSLPPGFRCGVGSTSDNNCFISSLVQLLRGAPEAGPLHTTECAQIRRLGVQAGVWRGPPAHIEADHDAVALVCQALQHDAVPSVVVFAGLHADLRQEVPGAAGARTLHLFNPVGMHFDPLWPDGSGEEYELPLVMA</sequence>
<evidence type="ECO:0008006" key="3">
    <source>
        <dbReference type="Google" id="ProtNLM"/>
    </source>
</evidence>
<reference evidence="1" key="1">
    <citation type="submission" date="2023-10" db="EMBL/GenBank/DDBJ databases">
        <authorList>
            <person name="Chen Y."/>
            <person name="Shah S."/>
            <person name="Dougan E. K."/>
            <person name="Thang M."/>
            <person name="Chan C."/>
        </authorList>
    </citation>
    <scope>NUCLEOTIDE SEQUENCE [LARGE SCALE GENOMIC DNA]</scope>
</reference>
<proteinExistence type="predicted"/>
<evidence type="ECO:0000313" key="2">
    <source>
        <dbReference type="Proteomes" id="UP001189429"/>
    </source>
</evidence>
<comment type="caution">
    <text evidence="1">The sequence shown here is derived from an EMBL/GenBank/DDBJ whole genome shotgun (WGS) entry which is preliminary data.</text>
</comment>
<protein>
    <recommendedName>
        <fullName evidence="3">Ubiquitinyl hydrolase 1</fullName>
    </recommendedName>
</protein>
<name>A0ABN9VTD4_9DINO</name>
<dbReference type="EMBL" id="CAUYUJ010017558">
    <property type="protein sequence ID" value="CAK0875810.1"/>
    <property type="molecule type" value="Genomic_DNA"/>
</dbReference>
<evidence type="ECO:0000313" key="1">
    <source>
        <dbReference type="EMBL" id="CAK0875810.1"/>
    </source>
</evidence>
<accession>A0ABN9VTD4</accession>
<keyword evidence="2" id="KW-1185">Reference proteome</keyword>